<dbReference type="CDD" id="cd20267">
    <property type="entry name" value="Complex1_LYR_LYRM7"/>
    <property type="match status" value="1"/>
</dbReference>
<keyword evidence="11" id="KW-1185">Reference proteome</keyword>
<dbReference type="InterPro" id="IPR050435">
    <property type="entry name" value="MZM1/LYRM7"/>
</dbReference>
<dbReference type="GO" id="GO:0044183">
    <property type="term" value="F:protein folding chaperone"/>
    <property type="evidence" value="ECO:0007669"/>
    <property type="project" value="EnsemblFungi"/>
</dbReference>
<proteinExistence type="inferred from homology"/>
<dbReference type="STRING" id="669874.A0A1E4TT59"/>
<keyword evidence="6" id="KW-0496">Mitochondrion</keyword>
<protein>
    <recommendedName>
        <fullName evidence="4">Mitochondrial zinc maintenance protein 1, mitochondrial</fullName>
    </recommendedName>
</protein>
<dbReference type="InterPro" id="IPR045298">
    <property type="entry name" value="Complex1_LYR_LYRM7"/>
</dbReference>
<dbReference type="PANTHER" id="PTHR46749:SF1">
    <property type="entry name" value="COMPLEX III ASSEMBLY FACTOR LYRM7"/>
    <property type="match status" value="1"/>
</dbReference>
<comment type="subunit">
    <text evidence="3">Interacts with RIP1.</text>
</comment>
<dbReference type="GO" id="GO:0005759">
    <property type="term" value="C:mitochondrial matrix"/>
    <property type="evidence" value="ECO:0007669"/>
    <property type="project" value="UniProtKB-SubCell"/>
</dbReference>
<dbReference type="OrthoDB" id="529194at2759"/>
<evidence type="ECO:0000256" key="1">
    <source>
        <dbReference type="ARBA" id="ARBA00004305"/>
    </source>
</evidence>
<comment type="function">
    <text evidence="8">Assembly factor required for Rieske Fe-S protein RIP1 incorporation into the cytochrome b-c1 (CIII) complex. Functions as a chaperone, binding to this subunit within the mitochondrial matrix and stabilizing it prior to its translocation and insertion into the late CIII dimeric intermediate within the mitochondrial inner membrane. Modulates the mitochondrial matrix zinc pool.</text>
</comment>
<evidence type="ECO:0000256" key="9">
    <source>
        <dbReference type="SAM" id="MobiDB-lite"/>
    </source>
</evidence>
<dbReference type="GO" id="GO:0034551">
    <property type="term" value="P:mitochondrial respiratory chain complex III assembly"/>
    <property type="evidence" value="ECO:0007669"/>
    <property type="project" value="EnsemblFungi"/>
</dbReference>
<comment type="subcellular location">
    <subcellularLocation>
        <location evidence="1">Mitochondrion matrix</location>
    </subcellularLocation>
</comment>
<evidence type="ECO:0000256" key="2">
    <source>
        <dbReference type="ARBA" id="ARBA00009949"/>
    </source>
</evidence>
<evidence type="ECO:0000313" key="10">
    <source>
        <dbReference type="EMBL" id="ODV94904.1"/>
    </source>
</evidence>
<evidence type="ECO:0000256" key="4">
    <source>
        <dbReference type="ARBA" id="ARBA00015108"/>
    </source>
</evidence>
<sequence length="124" mass="13518">MSSSAAALKAYRSALRATRIAFDGDISTLTAARNQIRAGMRAKEYEGKTQEQRIEHLSQVAAFLRKNIVQGKRKDGNRYALNIHKDTELGDNDSIKKKRSTLGNPSGAGMGGCCGKSIMKEKTT</sequence>
<accession>A0A1E4TT59</accession>
<dbReference type="AlphaFoldDB" id="A0A1E4TT59"/>
<reference evidence="11" key="1">
    <citation type="submission" date="2016-05" db="EMBL/GenBank/DDBJ databases">
        <title>Comparative genomics of biotechnologically important yeasts.</title>
        <authorList>
            <consortium name="DOE Joint Genome Institute"/>
            <person name="Riley R."/>
            <person name="Haridas S."/>
            <person name="Wolfe K.H."/>
            <person name="Lopes M.R."/>
            <person name="Hittinger C.T."/>
            <person name="Goker M."/>
            <person name="Salamov A."/>
            <person name="Wisecaver J."/>
            <person name="Long T.M."/>
            <person name="Aerts A.L."/>
            <person name="Barry K."/>
            <person name="Choi C."/>
            <person name="Clum A."/>
            <person name="Coughlan A.Y."/>
            <person name="Deshpande S."/>
            <person name="Douglass A.P."/>
            <person name="Hanson S.J."/>
            <person name="Klenk H.-P."/>
            <person name="Labutti K."/>
            <person name="Lapidus A."/>
            <person name="Lindquist E."/>
            <person name="Lipzen A."/>
            <person name="Meier-Kolthoff J.P."/>
            <person name="Ohm R.A."/>
            <person name="Otillar R.P."/>
            <person name="Pangilinan J."/>
            <person name="Peng Y."/>
            <person name="Rokas A."/>
            <person name="Rosa C.A."/>
            <person name="Scheuner C."/>
            <person name="Sibirny A.A."/>
            <person name="Slot J.C."/>
            <person name="Stielow J.B."/>
            <person name="Sun H."/>
            <person name="Kurtzman C.P."/>
            <person name="Blackwell M."/>
            <person name="Grigoriev I.V."/>
            <person name="Jeffries T.W."/>
        </authorList>
    </citation>
    <scope>NUCLEOTIDE SEQUENCE [LARGE SCALE GENOMIC DNA]</scope>
    <source>
        <strain evidence="11">NRRL Y-2460</strain>
    </source>
</reference>
<keyword evidence="5" id="KW-0809">Transit peptide</keyword>
<dbReference type="PANTHER" id="PTHR46749">
    <property type="entry name" value="COMPLEX III ASSEMBLY FACTOR LYRM7"/>
    <property type="match status" value="1"/>
</dbReference>
<gene>
    <name evidence="10" type="ORF">PACTADRAFT_50753</name>
</gene>
<dbReference type="EMBL" id="KV454015">
    <property type="protein sequence ID" value="ODV94904.1"/>
    <property type="molecule type" value="Genomic_DNA"/>
</dbReference>
<name>A0A1E4TT59_PACTA</name>
<evidence type="ECO:0000313" key="11">
    <source>
        <dbReference type="Proteomes" id="UP000094236"/>
    </source>
</evidence>
<comment type="similarity">
    <text evidence="2">Belongs to the complex I LYR family. MZM1 subfamily.</text>
</comment>
<evidence type="ECO:0000256" key="5">
    <source>
        <dbReference type="ARBA" id="ARBA00022946"/>
    </source>
</evidence>
<evidence type="ECO:0000256" key="6">
    <source>
        <dbReference type="ARBA" id="ARBA00023128"/>
    </source>
</evidence>
<feature type="region of interest" description="Disordered" evidence="9">
    <location>
        <begin position="90"/>
        <end position="124"/>
    </location>
</feature>
<keyword evidence="7" id="KW-0143">Chaperone</keyword>
<evidence type="ECO:0000256" key="7">
    <source>
        <dbReference type="ARBA" id="ARBA00023186"/>
    </source>
</evidence>
<evidence type="ECO:0000256" key="3">
    <source>
        <dbReference type="ARBA" id="ARBA00011589"/>
    </source>
</evidence>
<dbReference type="Proteomes" id="UP000094236">
    <property type="component" value="Unassembled WGS sequence"/>
</dbReference>
<organism evidence="10 11">
    <name type="scientific">Pachysolen tannophilus NRRL Y-2460</name>
    <dbReference type="NCBI Taxonomy" id="669874"/>
    <lineage>
        <taxon>Eukaryota</taxon>
        <taxon>Fungi</taxon>
        <taxon>Dikarya</taxon>
        <taxon>Ascomycota</taxon>
        <taxon>Saccharomycotina</taxon>
        <taxon>Pichiomycetes</taxon>
        <taxon>Pachysolenaceae</taxon>
        <taxon>Pachysolen</taxon>
    </lineage>
</organism>
<evidence type="ECO:0000256" key="8">
    <source>
        <dbReference type="ARBA" id="ARBA00025268"/>
    </source>
</evidence>